<protein>
    <recommendedName>
        <fullName evidence="8">Sulfhydryl oxidase</fullName>
        <ecNumber evidence="8">1.8.3.2</ecNumber>
    </recommendedName>
</protein>
<dbReference type="InterPro" id="IPR036774">
    <property type="entry name" value="ERV/ALR_sulphydryl_oxid_sf"/>
</dbReference>
<evidence type="ECO:0000256" key="8">
    <source>
        <dbReference type="RuleBase" id="RU371123"/>
    </source>
</evidence>
<proteinExistence type="predicted"/>
<evidence type="ECO:0000256" key="4">
    <source>
        <dbReference type="ARBA" id="ARBA00022827"/>
    </source>
</evidence>
<dbReference type="PANTHER" id="PTHR12645">
    <property type="entry name" value="ALR/ERV"/>
    <property type="match status" value="1"/>
</dbReference>
<reference evidence="10" key="2">
    <citation type="submission" date="2014-06" db="EMBL/GenBank/DDBJ databases">
        <title>The complete genome of Blastobotrys (Arxula) adeninivorans LS3 - a yeast of biotechnological interest.</title>
        <authorList>
            <person name="Kunze G."/>
            <person name="Gaillardin C."/>
            <person name="Czernicka M."/>
            <person name="Durrens P."/>
            <person name="Martin T."/>
            <person name="Boer E."/>
            <person name="Gabaldon T."/>
            <person name="Cruz J."/>
            <person name="Talla E."/>
            <person name="Marck C."/>
            <person name="Goffeau A."/>
            <person name="Barbe V."/>
            <person name="Baret P."/>
            <person name="Baronian K."/>
            <person name="Beier S."/>
            <person name="Bleykasten C."/>
            <person name="Bode R."/>
            <person name="Casaregola S."/>
            <person name="Despons L."/>
            <person name="Fairhead C."/>
            <person name="Giersberg M."/>
            <person name="Gierski P."/>
            <person name="Hahnel U."/>
            <person name="Hartmann A."/>
            <person name="Jankowska D."/>
            <person name="Jubin C."/>
            <person name="Jung P."/>
            <person name="Lafontaine I."/>
            <person name="Leh-Louis V."/>
            <person name="Lemaire M."/>
            <person name="Marcet-Houben M."/>
            <person name="Mascher M."/>
            <person name="Morel G."/>
            <person name="Richard G.-F."/>
            <person name="Riechen J."/>
            <person name="Sacerdot C."/>
            <person name="Sarkar A."/>
            <person name="Savel G."/>
            <person name="Schacherer J."/>
            <person name="Sherman D."/>
            <person name="Straub M.-L."/>
            <person name="Stein N."/>
            <person name="Thierry A."/>
            <person name="Trautwein-Schult A."/>
            <person name="Westhof E."/>
            <person name="Worch S."/>
            <person name="Dujon B."/>
            <person name="Souciet J.-L."/>
            <person name="Wincker P."/>
            <person name="Scholz U."/>
            <person name="Neuveglise N."/>
        </authorList>
    </citation>
    <scope>NUCLEOTIDE SEQUENCE</scope>
    <source>
        <strain evidence="10">LS3</strain>
    </source>
</reference>
<sequence length="195" mass="21259">MTGTEGSVTYINGRRVILDKDGKPCRSCNSLLDFQAAMGKGAGSGAGSSSGKGSVAGMAGMATMAGMTASGSAAAAPSSQPECPPDVVELGRSTWTFLHTMAANYPKQADSTQQAEMKSFLNIFSNVYPCWWCAKDLRTWMDKEENKPRVGGRDELSNWLCDAHNEVNKKLGKPEFDCKQWRERWKDGWKDGRCD</sequence>
<evidence type="ECO:0000256" key="7">
    <source>
        <dbReference type="ARBA" id="ARBA00023157"/>
    </source>
</evidence>
<accession>A0A060T9J4</accession>
<dbReference type="PANTHER" id="PTHR12645:SF0">
    <property type="entry name" value="FAD-LINKED SULFHYDRYL OXIDASE ALR"/>
    <property type="match status" value="1"/>
</dbReference>
<keyword evidence="6" id="KW-0496">Mitochondrion</keyword>
<dbReference type="InterPro" id="IPR039799">
    <property type="entry name" value="ALR/ERV"/>
</dbReference>
<dbReference type="Pfam" id="PF04777">
    <property type="entry name" value="Evr1_Alr"/>
    <property type="match status" value="1"/>
</dbReference>
<keyword evidence="4 8" id="KW-0274">FAD</keyword>
<evidence type="ECO:0000256" key="6">
    <source>
        <dbReference type="ARBA" id="ARBA00023128"/>
    </source>
</evidence>
<reference evidence="10" key="1">
    <citation type="submission" date="2014-02" db="EMBL/GenBank/DDBJ databases">
        <authorList>
            <person name="Genoscope - CEA"/>
        </authorList>
    </citation>
    <scope>NUCLEOTIDE SEQUENCE</scope>
    <source>
        <strain evidence="10">LS3</strain>
    </source>
</reference>
<evidence type="ECO:0000256" key="1">
    <source>
        <dbReference type="ARBA" id="ARBA00001974"/>
    </source>
</evidence>
<comment type="cofactor">
    <cofactor evidence="1 8">
        <name>FAD</name>
        <dbReference type="ChEBI" id="CHEBI:57692"/>
    </cofactor>
</comment>
<dbReference type="GO" id="GO:0005758">
    <property type="term" value="C:mitochondrial intermembrane space"/>
    <property type="evidence" value="ECO:0007669"/>
    <property type="project" value="UniProtKB-SubCell"/>
</dbReference>
<dbReference type="GO" id="GO:0016971">
    <property type="term" value="F:flavin-dependent sulfhydryl oxidase activity"/>
    <property type="evidence" value="ECO:0007669"/>
    <property type="project" value="InterPro"/>
</dbReference>
<keyword evidence="7" id="KW-1015">Disulfide bond</keyword>
<dbReference type="FunFam" id="1.20.120.310:FF:000003">
    <property type="entry name" value="Sulfhydryl oxidase"/>
    <property type="match status" value="1"/>
</dbReference>
<name>A0A060T9J4_BLAAD</name>
<keyword evidence="5 8" id="KW-0560">Oxidoreductase</keyword>
<dbReference type="EC" id="1.8.3.2" evidence="8"/>
<dbReference type="PROSITE" id="PS51324">
    <property type="entry name" value="ERV_ALR"/>
    <property type="match status" value="1"/>
</dbReference>
<dbReference type="AlphaFoldDB" id="A0A060T9J4"/>
<evidence type="ECO:0000256" key="2">
    <source>
        <dbReference type="ARBA" id="ARBA00004569"/>
    </source>
</evidence>
<dbReference type="PhylomeDB" id="A0A060T9J4"/>
<dbReference type="SUPFAM" id="SSF69000">
    <property type="entry name" value="FAD-dependent thiol oxidase"/>
    <property type="match status" value="1"/>
</dbReference>
<evidence type="ECO:0000259" key="9">
    <source>
        <dbReference type="PROSITE" id="PS51324"/>
    </source>
</evidence>
<feature type="domain" description="ERV/ALR sulfhydryl oxidase" evidence="9">
    <location>
        <begin position="83"/>
        <end position="185"/>
    </location>
</feature>
<evidence type="ECO:0000313" key="10">
    <source>
        <dbReference type="EMBL" id="CDP37755.1"/>
    </source>
</evidence>
<comment type="subcellular location">
    <subcellularLocation>
        <location evidence="2">Mitochondrion intermembrane space</location>
    </subcellularLocation>
</comment>
<dbReference type="InterPro" id="IPR017905">
    <property type="entry name" value="ERV/ALR_sulphydryl_oxidase"/>
</dbReference>
<dbReference type="Gene3D" id="4.10.320.60">
    <property type="match status" value="1"/>
</dbReference>
<evidence type="ECO:0000256" key="3">
    <source>
        <dbReference type="ARBA" id="ARBA00022630"/>
    </source>
</evidence>
<gene>
    <name evidence="10" type="ORF">GNLVRS02_ARAD1D18678g</name>
</gene>
<comment type="catalytic activity">
    <reaction evidence="8">
        <text>2 R'C(R)SH + O2 = R'C(R)S-S(R)CR' + H2O2</text>
        <dbReference type="Rhea" id="RHEA:17357"/>
        <dbReference type="ChEBI" id="CHEBI:15379"/>
        <dbReference type="ChEBI" id="CHEBI:16240"/>
        <dbReference type="ChEBI" id="CHEBI:16520"/>
        <dbReference type="ChEBI" id="CHEBI:17412"/>
        <dbReference type="EC" id="1.8.3.2"/>
    </reaction>
</comment>
<keyword evidence="3 8" id="KW-0285">Flavoprotein</keyword>
<dbReference type="EMBL" id="HG937694">
    <property type="protein sequence ID" value="CDP37755.1"/>
    <property type="molecule type" value="Genomic_DNA"/>
</dbReference>
<organism evidence="10">
    <name type="scientific">Blastobotrys adeninivorans</name>
    <name type="common">Yeast</name>
    <name type="synonym">Arxula adeninivorans</name>
    <dbReference type="NCBI Taxonomy" id="409370"/>
    <lineage>
        <taxon>Eukaryota</taxon>
        <taxon>Fungi</taxon>
        <taxon>Dikarya</taxon>
        <taxon>Ascomycota</taxon>
        <taxon>Saccharomycotina</taxon>
        <taxon>Dipodascomycetes</taxon>
        <taxon>Dipodascales</taxon>
        <taxon>Trichomonascaceae</taxon>
        <taxon>Blastobotrys</taxon>
    </lineage>
</organism>
<evidence type="ECO:0000256" key="5">
    <source>
        <dbReference type="ARBA" id="ARBA00023002"/>
    </source>
</evidence>
<dbReference type="Gene3D" id="1.20.120.310">
    <property type="entry name" value="ERV/ALR sulfhydryl oxidase domain"/>
    <property type="match status" value="1"/>
</dbReference>
<dbReference type="GO" id="GO:0050660">
    <property type="term" value="F:flavin adenine dinucleotide binding"/>
    <property type="evidence" value="ECO:0007669"/>
    <property type="project" value="TreeGrafter"/>
</dbReference>